<keyword evidence="2" id="KW-1185">Reference proteome</keyword>
<dbReference type="InterPro" id="IPR043504">
    <property type="entry name" value="Peptidase_S1_PA_chymotrypsin"/>
</dbReference>
<sequence>MVNFLKTVEKAKWRIMGIKNVVGVGVGYKHVGMERTQQKAIIIFVTKKEDLGNLSREELVPFKINGLETDVIEVGDIRFLEEDRKKHVRPAQPGMSVGHYRVTAGTFGAMVRDRSTGEPLILSNNHILANGTDGKDGRSAPGDLIFQPGEYDGGTKADRIATLIRFIPIQKGEAPASCPIANGVARIANMLVHTIRPNYDLKFFKREGVANHVDCAVARPLSPDLISDEILGIGKVQGIIDAKPGMKVKKSGRTTGITSGVVTAIGTTMQVKMDDNNNAYFSNQVICDMKSQGGDSGSLVLTEGNKAVGLLFAGSEKVTVFNPIQTVLDKLNVELL</sequence>
<gene>
    <name evidence="1" type="ordered locus">Dred_0080</name>
</gene>
<dbReference type="RefSeq" id="WP_011876474.1">
    <property type="nucleotide sequence ID" value="NC_009253.1"/>
</dbReference>
<dbReference type="InterPro" id="IPR009003">
    <property type="entry name" value="Peptidase_S1_PA"/>
</dbReference>
<dbReference type="OrthoDB" id="104542at2"/>
<dbReference type="SUPFAM" id="SSF50494">
    <property type="entry name" value="Trypsin-like serine proteases"/>
    <property type="match status" value="1"/>
</dbReference>
<dbReference type="EMBL" id="CP000612">
    <property type="protein sequence ID" value="ABO48630.1"/>
    <property type="molecule type" value="Genomic_DNA"/>
</dbReference>
<dbReference type="eggNOG" id="COG0265">
    <property type="taxonomic scope" value="Bacteria"/>
</dbReference>
<dbReference type="STRING" id="349161.Dred_0080"/>
<accession>A4J0M7</accession>
<dbReference type="HOGENOM" id="CLU_061991_0_0_9"/>
<protein>
    <recommendedName>
        <fullName evidence="3">Serine protease</fullName>
    </recommendedName>
</protein>
<evidence type="ECO:0008006" key="3">
    <source>
        <dbReference type="Google" id="ProtNLM"/>
    </source>
</evidence>
<dbReference type="AlphaFoldDB" id="A4J0M7"/>
<evidence type="ECO:0000313" key="2">
    <source>
        <dbReference type="Proteomes" id="UP000001556"/>
    </source>
</evidence>
<evidence type="ECO:0000313" key="1">
    <source>
        <dbReference type="EMBL" id="ABO48630.1"/>
    </source>
</evidence>
<reference evidence="1 2" key="1">
    <citation type="submission" date="2007-03" db="EMBL/GenBank/DDBJ databases">
        <title>Complete sequence of Desulfotomaculum reducens MI-1.</title>
        <authorList>
            <consortium name="US DOE Joint Genome Institute"/>
            <person name="Copeland A."/>
            <person name="Lucas S."/>
            <person name="Lapidus A."/>
            <person name="Barry K."/>
            <person name="Detter J.C."/>
            <person name="Glavina del Rio T."/>
            <person name="Hammon N."/>
            <person name="Israni S."/>
            <person name="Dalin E."/>
            <person name="Tice H."/>
            <person name="Pitluck S."/>
            <person name="Sims D."/>
            <person name="Brettin T."/>
            <person name="Bruce D."/>
            <person name="Han C."/>
            <person name="Tapia R."/>
            <person name="Schmutz J."/>
            <person name="Larimer F."/>
            <person name="Land M."/>
            <person name="Hauser L."/>
            <person name="Kyrpides N."/>
            <person name="Kim E."/>
            <person name="Tebo B.M."/>
            <person name="Richardson P."/>
        </authorList>
    </citation>
    <scope>NUCLEOTIDE SEQUENCE [LARGE SCALE GENOMIC DNA]</scope>
    <source>
        <strain evidence="1 2">MI-1</strain>
    </source>
</reference>
<dbReference type="Proteomes" id="UP000001556">
    <property type="component" value="Chromosome"/>
</dbReference>
<organism evidence="1 2">
    <name type="scientific">Desulforamulus reducens (strain ATCC BAA-1160 / DSM 100696 / MI-1)</name>
    <name type="common">Desulfotomaculum reducens</name>
    <dbReference type="NCBI Taxonomy" id="349161"/>
    <lineage>
        <taxon>Bacteria</taxon>
        <taxon>Bacillati</taxon>
        <taxon>Bacillota</taxon>
        <taxon>Clostridia</taxon>
        <taxon>Eubacteriales</taxon>
        <taxon>Peptococcaceae</taxon>
        <taxon>Desulforamulus</taxon>
    </lineage>
</organism>
<dbReference type="Gene3D" id="2.40.10.10">
    <property type="entry name" value="Trypsin-like serine proteases"/>
    <property type="match status" value="2"/>
</dbReference>
<name>A4J0M7_DESRM</name>
<proteinExistence type="predicted"/>
<dbReference type="KEGG" id="drm:Dred_0080"/>